<organism evidence="1 2">
    <name type="scientific">Vigna mungo</name>
    <name type="common">Black gram</name>
    <name type="synonym">Phaseolus mungo</name>
    <dbReference type="NCBI Taxonomy" id="3915"/>
    <lineage>
        <taxon>Eukaryota</taxon>
        <taxon>Viridiplantae</taxon>
        <taxon>Streptophyta</taxon>
        <taxon>Embryophyta</taxon>
        <taxon>Tracheophyta</taxon>
        <taxon>Spermatophyta</taxon>
        <taxon>Magnoliopsida</taxon>
        <taxon>eudicotyledons</taxon>
        <taxon>Gunneridae</taxon>
        <taxon>Pentapetalae</taxon>
        <taxon>rosids</taxon>
        <taxon>fabids</taxon>
        <taxon>Fabales</taxon>
        <taxon>Fabaceae</taxon>
        <taxon>Papilionoideae</taxon>
        <taxon>50 kb inversion clade</taxon>
        <taxon>NPAAA clade</taxon>
        <taxon>indigoferoid/millettioid clade</taxon>
        <taxon>Phaseoleae</taxon>
        <taxon>Vigna</taxon>
    </lineage>
</organism>
<proteinExistence type="predicted"/>
<dbReference type="Proteomes" id="UP001374535">
    <property type="component" value="Chromosome 11"/>
</dbReference>
<keyword evidence="2" id="KW-1185">Reference proteome</keyword>
<evidence type="ECO:0000313" key="2">
    <source>
        <dbReference type="Proteomes" id="UP001374535"/>
    </source>
</evidence>
<dbReference type="AlphaFoldDB" id="A0AAQ3MEG2"/>
<reference evidence="1 2" key="1">
    <citation type="journal article" date="2023" name="Life. Sci Alliance">
        <title>Evolutionary insights into 3D genome organization and epigenetic landscape of Vigna mungo.</title>
        <authorList>
            <person name="Junaid A."/>
            <person name="Singh B."/>
            <person name="Bhatia S."/>
        </authorList>
    </citation>
    <scope>NUCLEOTIDE SEQUENCE [LARGE SCALE GENOMIC DNA]</scope>
    <source>
        <strain evidence="1">Urdbean</strain>
    </source>
</reference>
<evidence type="ECO:0000313" key="1">
    <source>
        <dbReference type="EMBL" id="WVY89587.1"/>
    </source>
</evidence>
<sequence>MTHQINNGFESSLIVVEALALWSPTINKARIIAPNAQSLLGVFCSIQNLKKQMASGGSKLIEVQVAHLEVKVFPQMLKTNVGCCLLAAAKGSSLGDSDDAGKSPRQEESQNFIEYFKQRGVSNQSTVNAIFEKSEGGCVKPAMGFIHEEMDKAKEKIQSLLNGVSKRLTGKIDTTSKIDAQIEDFKRKHRSFGSITSQHALKSKTAA</sequence>
<protein>
    <submittedName>
        <fullName evidence="1">Uncharacterized protein</fullName>
    </submittedName>
</protein>
<gene>
    <name evidence="1" type="ORF">V8G54_035101</name>
</gene>
<accession>A0AAQ3MEG2</accession>
<name>A0AAQ3MEG2_VIGMU</name>
<dbReference type="EMBL" id="CP144690">
    <property type="protein sequence ID" value="WVY89587.1"/>
    <property type="molecule type" value="Genomic_DNA"/>
</dbReference>